<evidence type="ECO:0000256" key="1">
    <source>
        <dbReference type="SAM" id="MobiDB-lite"/>
    </source>
</evidence>
<evidence type="ECO:0000313" key="4">
    <source>
        <dbReference type="Proteomes" id="UP000481153"/>
    </source>
</evidence>
<feature type="region of interest" description="Disordered" evidence="1">
    <location>
        <begin position="81"/>
        <end position="135"/>
    </location>
</feature>
<protein>
    <submittedName>
        <fullName evidence="3">Uncharacterized protein</fullName>
    </submittedName>
</protein>
<comment type="caution">
    <text evidence="3">The sequence shown here is derived from an EMBL/GenBank/DDBJ whole genome shotgun (WGS) entry which is preliminary data.</text>
</comment>
<gene>
    <name evidence="3" type="ORF">Ae201684_015653</name>
</gene>
<dbReference type="Proteomes" id="UP000481153">
    <property type="component" value="Unassembled WGS sequence"/>
</dbReference>
<accession>A0A6G0WEM8</accession>
<keyword evidence="2" id="KW-0732">Signal</keyword>
<dbReference type="VEuPathDB" id="FungiDB:AeMF1_013881"/>
<keyword evidence="4" id="KW-1185">Reference proteome</keyword>
<evidence type="ECO:0000313" key="3">
    <source>
        <dbReference type="EMBL" id="KAF0725988.1"/>
    </source>
</evidence>
<feature type="chain" id="PRO_5026119907" evidence="2">
    <location>
        <begin position="19"/>
        <end position="135"/>
    </location>
</feature>
<feature type="signal peptide" evidence="2">
    <location>
        <begin position="1"/>
        <end position="18"/>
    </location>
</feature>
<evidence type="ECO:0000256" key="2">
    <source>
        <dbReference type="SAM" id="SignalP"/>
    </source>
</evidence>
<proteinExistence type="predicted"/>
<reference evidence="3 4" key="1">
    <citation type="submission" date="2019-07" db="EMBL/GenBank/DDBJ databases">
        <title>Genomics analysis of Aphanomyces spp. identifies a new class of oomycete effector associated with host adaptation.</title>
        <authorList>
            <person name="Gaulin E."/>
        </authorList>
    </citation>
    <scope>NUCLEOTIDE SEQUENCE [LARGE SCALE GENOMIC DNA]</scope>
    <source>
        <strain evidence="3 4">ATCC 201684</strain>
    </source>
</reference>
<organism evidence="3 4">
    <name type="scientific">Aphanomyces euteiches</name>
    <dbReference type="NCBI Taxonomy" id="100861"/>
    <lineage>
        <taxon>Eukaryota</taxon>
        <taxon>Sar</taxon>
        <taxon>Stramenopiles</taxon>
        <taxon>Oomycota</taxon>
        <taxon>Saprolegniomycetes</taxon>
        <taxon>Saprolegniales</taxon>
        <taxon>Verrucalvaceae</taxon>
        <taxon>Aphanomyces</taxon>
    </lineage>
</organism>
<dbReference type="EMBL" id="VJMJ01000229">
    <property type="protein sequence ID" value="KAF0725988.1"/>
    <property type="molecule type" value="Genomic_DNA"/>
</dbReference>
<sequence>MKSTTFALICATAIVSSAEVDEKAYLSQIDARLAADWPFAVPFPPMGKWIALGQGPRGGHIVATGRDGRWVAGGVGPKKAQWLAAGSRRRSDDDDDDHGDDTARAVKDATMTKQKLHAPVAPHKPTKKETEPTVV</sequence>
<dbReference type="AlphaFoldDB" id="A0A6G0WEM8"/>
<name>A0A6G0WEM8_9STRA</name>